<dbReference type="GO" id="GO:0032259">
    <property type="term" value="P:methylation"/>
    <property type="evidence" value="ECO:0007669"/>
    <property type="project" value="UniProtKB-KW"/>
</dbReference>
<organism evidence="3 4">
    <name type="scientific">Allopontixanthobacter sediminis</name>
    <dbReference type="NCBI Taxonomy" id="1689985"/>
    <lineage>
        <taxon>Bacteria</taxon>
        <taxon>Pseudomonadati</taxon>
        <taxon>Pseudomonadota</taxon>
        <taxon>Alphaproteobacteria</taxon>
        <taxon>Sphingomonadales</taxon>
        <taxon>Erythrobacteraceae</taxon>
        <taxon>Allopontixanthobacter</taxon>
    </lineage>
</organism>
<name>A0A845B0F3_9SPHN</name>
<keyword evidence="4" id="KW-1185">Reference proteome</keyword>
<keyword evidence="2 3" id="KW-0808">Transferase</keyword>
<dbReference type="RefSeq" id="WP_160755249.1">
    <property type="nucleotide sequence ID" value="NZ_WTYL01000001.1"/>
</dbReference>
<dbReference type="PANTHER" id="PTHR13090:SF1">
    <property type="entry name" value="ARGININE-HYDROXYLASE NDUFAF5, MITOCHONDRIAL"/>
    <property type="match status" value="1"/>
</dbReference>
<dbReference type="PANTHER" id="PTHR13090">
    <property type="entry name" value="ARGININE-HYDROXYLASE NDUFAF5, MITOCHONDRIAL"/>
    <property type="match status" value="1"/>
</dbReference>
<gene>
    <name evidence="3" type="ORF">GRI65_04240</name>
</gene>
<dbReference type="InterPro" id="IPR050602">
    <property type="entry name" value="Malonyl-ACP_OMT"/>
</dbReference>
<dbReference type="SUPFAM" id="SSF53335">
    <property type="entry name" value="S-adenosyl-L-methionine-dependent methyltransferases"/>
    <property type="match status" value="1"/>
</dbReference>
<dbReference type="GO" id="GO:0008168">
    <property type="term" value="F:methyltransferase activity"/>
    <property type="evidence" value="ECO:0007669"/>
    <property type="project" value="UniProtKB-KW"/>
</dbReference>
<dbReference type="EMBL" id="WTYL01000001">
    <property type="protein sequence ID" value="MXP43666.1"/>
    <property type="molecule type" value="Genomic_DNA"/>
</dbReference>
<keyword evidence="1 3" id="KW-0489">Methyltransferase</keyword>
<accession>A0A845B0F3</accession>
<evidence type="ECO:0000313" key="4">
    <source>
        <dbReference type="Proteomes" id="UP000431922"/>
    </source>
</evidence>
<dbReference type="OrthoDB" id="9793723at2"/>
<proteinExistence type="predicted"/>
<protein>
    <submittedName>
        <fullName evidence="3">Methyltransferase domain-containing protein</fullName>
    </submittedName>
</protein>
<sequence>MPPSSPPRIFDPDRRAALARRAEHLSQAPDAARFILDDMVDDVLERLAFMRHEPARCLLIGDRRGILARSLAEPGREIIAAEPGSLDEERPLPFAPLDLIVSLSSLATVNDLPGALIHMRNALAPGGLMLASFVGAGSLPILRQAMFAADGDRPASRMHPMVDNRSGAELLQRSGFARQVVDSRPLRVSYRSFDQFIADLRTQGLTSVLASHTPPLTKSALETARKTFMDRADDQGRVLENFEILTLTGWKS</sequence>
<evidence type="ECO:0000256" key="2">
    <source>
        <dbReference type="ARBA" id="ARBA00022679"/>
    </source>
</evidence>
<dbReference type="Proteomes" id="UP000431922">
    <property type="component" value="Unassembled WGS sequence"/>
</dbReference>
<reference evidence="3 4" key="1">
    <citation type="submission" date="2019-12" db="EMBL/GenBank/DDBJ databases">
        <title>Genomic-based taxomic classification of the family Erythrobacteraceae.</title>
        <authorList>
            <person name="Xu L."/>
        </authorList>
    </citation>
    <scope>NUCLEOTIDE SEQUENCE [LARGE SCALE GENOMIC DNA]</scope>
    <source>
        <strain evidence="3 4">KCTC 42453</strain>
    </source>
</reference>
<evidence type="ECO:0000256" key="1">
    <source>
        <dbReference type="ARBA" id="ARBA00022603"/>
    </source>
</evidence>
<dbReference type="AlphaFoldDB" id="A0A845B0F3"/>
<dbReference type="InterPro" id="IPR029063">
    <property type="entry name" value="SAM-dependent_MTases_sf"/>
</dbReference>
<comment type="caution">
    <text evidence="3">The sequence shown here is derived from an EMBL/GenBank/DDBJ whole genome shotgun (WGS) entry which is preliminary data.</text>
</comment>
<dbReference type="Pfam" id="PF13489">
    <property type="entry name" value="Methyltransf_23"/>
    <property type="match status" value="1"/>
</dbReference>
<dbReference type="Gene3D" id="3.40.50.150">
    <property type="entry name" value="Vaccinia Virus protein VP39"/>
    <property type="match status" value="1"/>
</dbReference>
<evidence type="ECO:0000313" key="3">
    <source>
        <dbReference type="EMBL" id="MXP43666.1"/>
    </source>
</evidence>